<dbReference type="CDD" id="cd07067">
    <property type="entry name" value="HP_PGM_like"/>
    <property type="match status" value="1"/>
</dbReference>
<dbReference type="GO" id="GO:0016787">
    <property type="term" value="F:hydrolase activity"/>
    <property type="evidence" value="ECO:0007669"/>
    <property type="project" value="UniProtKB-KW"/>
</dbReference>
<dbReference type="SMART" id="SM00855">
    <property type="entry name" value="PGAM"/>
    <property type="match status" value="1"/>
</dbReference>
<evidence type="ECO:0000313" key="3">
    <source>
        <dbReference type="Proteomes" id="UP001139722"/>
    </source>
</evidence>
<reference evidence="2" key="1">
    <citation type="submission" date="2022-06" db="EMBL/GenBank/DDBJ databases">
        <title>Sequencing the genomes of 1000 actinobacteria strains.</title>
        <authorList>
            <person name="Klenk H.-P."/>
        </authorList>
    </citation>
    <scope>NUCLEOTIDE SEQUENCE</scope>
    <source>
        <strain evidence="2">DSM 22016</strain>
    </source>
</reference>
<dbReference type="Gene3D" id="3.40.50.1240">
    <property type="entry name" value="Phosphoglycerate mutase-like"/>
    <property type="match status" value="1"/>
</dbReference>
<keyword evidence="2" id="KW-0378">Hydrolase</keyword>
<evidence type="ECO:0000313" key="2">
    <source>
        <dbReference type="EMBL" id="MCP2370695.1"/>
    </source>
</evidence>
<dbReference type="PANTHER" id="PTHR47623:SF1">
    <property type="entry name" value="OS09G0287300 PROTEIN"/>
    <property type="match status" value="1"/>
</dbReference>
<dbReference type="Pfam" id="PF00300">
    <property type="entry name" value="His_Phos_1"/>
    <property type="match status" value="1"/>
</dbReference>
<gene>
    <name evidence="2" type="ORF">BJ978_001371</name>
</gene>
<dbReference type="InterPro" id="IPR029033">
    <property type="entry name" value="His_PPase_superfam"/>
</dbReference>
<feature type="binding site" evidence="1">
    <location>
        <position position="58"/>
    </location>
    <ligand>
        <name>substrate</name>
    </ligand>
</feature>
<dbReference type="SUPFAM" id="SSF53254">
    <property type="entry name" value="Phosphoglycerate mutase-like"/>
    <property type="match status" value="1"/>
</dbReference>
<dbReference type="Proteomes" id="UP001139722">
    <property type="component" value="Unassembled WGS sequence"/>
</dbReference>
<dbReference type="RefSeq" id="WP_157000240.1">
    <property type="nucleotide sequence ID" value="NZ_BAAANU010000049.1"/>
</dbReference>
<protein>
    <submittedName>
        <fullName evidence="2">Phosphohistidine phosphatase</fullName>
        <ecNumber evidence="2">3.1.3.-</ecNumber>
    </submittedName>
</protein>
<dbReference type="PANTHER" id="PTHR47623">
    <property type="entry name" value="OS09G0287300 PROTEIN"/>
    <property type="match status" value="1"/>
</dbReference>
<proteinExistence type="predicted"/>
<dbReference type="InterPro" id="IPR013078">
    <property type="entry name" value="His_Pase_superF_clade-1"/>
</dbReference>
<name>A0A9X2GX46_9MICO</name>
<accession>A0A9X2GX46</accession>
<dbReference type="AlphaFoldDB" id="A0A9X2GX46"/>
<organism evidence="2 3">
    <name type="scientific">Agromyces terreus</name>
    <dbReference type="NCBI Taxonomy" id="424795"/>
    <lineage>
        <taxon>Bacteria</taxon>
        <taxon>Bacillati</taxon>
        <taxon>Actinomycetota</taxon>
        <taxon>Actinomycetes</taxon>
        <taxon>Micrococcales</taxon>
        <taxon>Microbacteriaceae</taxon>
        <taxon>Agromyces</taxon>
    </lineage>
</organism>
<comment type="caution">
    <text evidence="2">The sequence shown here is derived from an EMBL/GenBank/DDBJ whole genome shotgun (WGS) entry which is preliminary data.</text>
</comment>
<dbReference type="EC" id="3.1.3.-" evidence="2"/>
<sequence>MKTLMLVRHAKSDWGEPGLADHDRPLNARGLRDAPEMGRRLRERGVIPDMIVSSTALRARTTARLIAGGLGLDEASVMLDDRLYGSSPATILRVIGELGGENDRVMLVAHNPGVSEFAGDLTGSHRDLPTCAVVGMDFDIDEWAEIEFEPPVDSRFDAPRS</sequence>
<dbReference type="OrthoDB" id="9810154at2"/>
<evidence type="ECO:0000256" key="1">
    <source>
        <dbReference type="PIRSR" id="PIRSR613078-2"/>
    </source>
</evidence>
<keyword evidence="3" id="KW-1185">Reference proteome</keyword>
<dbReference type="EMBL" id="JAMZDY010000001">
    <property type="protein sequence ID" value="MCP2370695.1"/>
    <property type="molecule type" value="Genomic_DNA"/>
</dbReference>